<dbReference type="EMBL" id="WWBZ02000051">
    <property type="protein sequence ID" value="KAF4304375.1"/>
    <property type="molecule type" value="Genomic_DNA"/>
</dbReference>
<dbReference type="AlphaFoldDB" id="A0A8H4N0H4"/>
<accession>A0A8H4N0H4</accession>
<feature type="region of interest" description="Disordered" evidence="1">
    <location>
        <begin position="23"/>
        <end position="105"/>
    </location>
</feature>
<feature type="compositionally biased region" description="Basic and acidic residues" evidence="1">
    <location>
        <begin position="78"/>
        <end position="94"/>
    </location>
</feature>
<evidence type="ECO:0000313" key="4">
    <source>
        <dbReference type="Proteomes" id="UP000572817"/>
    </source>
</evidence>
<feature type="region of interest" description="Disordered" evidence="1">
    <location>
        <begin position="120"/>
        <end position="141"/>
    </location>
</feature>
<sequence length="228" mass="24925">MKSLQHSRLVKISTKRHVVLITPLPSAGPKAQMRIRRLKRKKRTAPLRQHSAPPALRRSSASADASRKASQGSQSRATRRDANDKAAEIKETRRPGNGGSALDGSYEDDLVEALRLSKIEAVPASDEKGENKHGYDEEASLQKALRLSEKEVRIGDRADGELQYALERSRCEQGGSAYTHDPDLVGESSGMGAMRNGLGDAAARGLLPDQVMDEWTDPSEEPHPPYVP</sequence>
<proteinExistence type="predicted"/>
<feature type="region of interest" description="Disordered" evidence="1">
    <location>
        <begin position="171"/>
        <end position="228"/>
    </location>
</feature>
<gene>
    <name evidence="3" type="ORF">GTA08_BOTSDO07638</name>
    <name evidence="2" type="ORF">GTA08_BOTSDO14289</name>
</gene>
<protein>
    <submittedName>
        <fullName evidence="3">Uncharacterized protein</fullName>
    </submittedName>
</protein>
<keyword evidence="4" id="KW-1185">Reference proteome</keyword>
<comment type="caution">
    <text evidence="3">The sequence shown here is derived from an EMBL/GenBank/DDBJ whole genome shotgun (WGS) entry which is preliminary data.</text>
</comment>
<organism evidence="3 4">
    <name type="scientific">Botryosphaeria dothidea</name>
    <dbReference type="NCBI Taxonomy" id="55169"/>
    <lineage>
        <taxon>Eukaryota</taxon>
        <taxon>Fungi</taxon>
        <taxon>Dikarya</taxon>
        <taxon>Ascomycota</taxon>
        <taxon>Pezizomycotina</taxon>
        <taxon>Dothideomycetes</taxon>
        <taxon>Dothideomycetes incertae sedis</taxon>
        <taxon>Botryosphaeriales</taxon>
        <taxon>Botryosphaeriaceae</taxon>
        <taxon>Botryosphaeria</taxon>
    </lineage>
</organism>
<feature type="compositionally biased region" description="Basic and acidic residues" evidence="1">
    <location>
        <begin position="125"/>
        <end position="136"/>
    </location>
</feature>
<reference evidence="3 4" key="1">
    <citation type="submission" date="2020-04" db="EMBL/GenBank/DDBJ databases">
        <title>Genome Assembly and Annotation of Botryosphaeria dothidea sdau 11-99, a Latent Pathogen of Apple Fruit Ring Rot in China.</title>
        <authorList>
            <person name="Yu C."/>
            <person name="Diao Y."/>
            <person name="Lu Q."/>
            <person name="Zhao J."/>
            <person name="Cui S."/>
            <person name="Peng C."/>
            <person name="He B."/>
            <person name="Liu H."/>
        </authorList>
    </citation>
    <scope>NUCLEOTIDE SEQUENCE [LARGE SCALE GENOMIC DNA]</scope>
    <source>
        <strain evidence="3">Sdau11-99</strain>
        <strain evidence="4">sdau11-99</strain>
    </source>
</reference>
<dbReference type="EMBL" id="WWBZ02000072">
    <property type="protein sequence ID" value="KAF4302620.1"/>
    <property type="molecule type" value="Genomic_DNA"/>
</dbReference>
<name>A0A8H4N0H4_9PEZI</name>
<dbReference type="Proteomes" id="UP000572817">
    <property type="component" value="Unassembled WGS sequence"/>
</dbReference>
<feature type="compositionally biased region" description="Low complexity" evidence="1">
    <location>
        <begin position="51"/>
        <end position="70"/>
    </location>
</feature>
<evidence type="ECO:0000256" key="1">
    <source>
        <dbReference type="SAM" id="MobiDB-lite"/>
    </source>
</evidence>
<evidence type="ECO:0000313" key="3">
    <source>
        <dbReference type="EMBL" id="KAF4304375.1"/>
    </source>
</evidence>
<evidence type="ECO:0000313" key="2">
    <source>
        <dbReference type="EMBL" id="KAF4302620.1"/>
    </source>
</evidence>
<feature type="compositionally biased region" description="Basic residues" evidence="1">
    <location>
        <begin position="33"/>
        <end position="45"/>
    </location>
</feature>